<sequence length="200" mass="23524">MELRVLNRTYIHNIDDVEAIDKAVRMELEDTGYFISHLNVDGREVYEKLDIFLQDNAEDIEIVEVVVKTKSEFLNDVLLLLETYLLNVNREVKKIIHEFYTEPVETTWRKFQEFLQGIQWINDSIETVDQSVEKSFDTAEFVHNQKEINNHLEELMNAVESNDHISTADIMQFEILPGLEQLQQSITTYIDQRGTRDDVN</sequence>
<dbReference type="EMBL" id="JBHUML010000002">
    <property type="protein sequence ID" value="MFD2705623.1"/>
    <property type="molecule type" value="Genomic_DNA"/>
</dbReference>
<accession>A0ABW5T258</accession>
<keyword evidence="3" id="KW-1185">Reference proteome</keyword>
<reference evidence="3" key="1">
    <citation type="journal article" date="2019" name="Int. J. Syst. Evol. Microbiol.">
        <title>The Global Catalogue of Microorganisms (GCM) 10K type strain sequencing project: providing services to taxonomists for standard genome sequencing and annotation.</title>
        <authorList>
            <consortium name="The Broad Institute Genomics Platform"/>
            <consortium name="The Broad Institute Genome Sequencing Center for Infectious Disease"/>
            <person name="Wu L."/>
            <person name="Ma J."/>
        </authorList>
    </citation>
    <scope>NUCLEOTIDE SEQUENCE [LARGE SCALE GENOMIC DNA]</scope>
    <source>
        <strain evidence="3">KCTC 33792</strain>
    </source>
</reference>
<dbReference type="RefSeq" id="WP_380712872.1">
    <property type="nucleotide sequence ID" value="NZ_JBHUML010000002.1"/>
</dbReference>
<organism evidence="2 3">
    <name type="scientific">Salibacterium lacus</name>
    <dbReference type="NCBI Taxonomy" id="1898109"/>
    <lineage>
        <taxon>Bacteria</taxon>
        <taxon>Bacillati</taxon>
        <taxon>Bacillota</taxon>
        <taxon>Bacilli</taxon>
        <taxon>Bacillales</taxon>
        <taxon>Bacillaceae</taxon>
    </lineage>
</organism>
<dbReference type="Proteomes" id="UP001597520">
    <property type="component" value="Unassembled WGS sequence"/>
</dbReference>
<name>A0ABW5T258_9BACI</name>
<dbReference type="Pfam" id="PF26154">
    <property type="entry name" value="DUF8042"/>
    <property type="match status" value="1"/>
</dbReference>
<proteinExistence type="predicted"/>
<protein>
    <recommendedName>
        <fullName evidence="1">DUF8042 domain-containing protein</fullName>
    </recommendedName>
</protein>
<dbReference type="InterPro" id="IPR058355">
    <property type="entry name" value="DUF8042"/>
</dbReference>
<comment type="caution">
    <text evidence="2">The sequence shown here is derived from an EMBL/GenBank/DDBJ whole genome shotgun (WGS) entry which is preliminary data.</text>
</comment>
<feature type="domain" description="DUF8042" evidence="1">
    <location>
        <begin position="86"/>
        <end position="190"/>
    </location>
</feature>
<evidence type="ECO:0000259" key="1">
    <source>
        <dbReference type="Pfam" id="PF26154"/>
    </source>
</evidence>
<evidence type="ECO:0000313" key="2">
    <source>
        <dbReference type="EMBL" id="MFD2705623.1"/>
    </source>
</evidence>
<evidence type="ECO:0000313" key="3">
    <source>
        <dbReference type="Proteomes" id="UP001597520"/>
    </source>
</evidence>
<gene>
    <name evidence="2" type="ORF">ACFSUB_09090</name>
</gene>